<dbReference type="Proteomes" id="UP000077384">
    <property type="component" value="Unassembled WGS sequence"/>
</dbReference>
<dbReference type="PATRIC" id="fig|1705578.3.peg.1310"/>
<proteinExistence type="predicted"/>
<evidence type="ECO:0000259" key="1">
    <source>
        <dbReference type="Pfam" id="PF13472"/>
    </source>
</evidence>
<dbReference type="Proteomes" id="UP000093694">
    <property type="component" value="Unassembled WGS sequence"/>
</dbReference>
<accession>A0A166SK97</accession>
<dbReference type="InterPro" id="IPR036514">
    <property type="entry name" value="SGNH_hydro_sf"/>
</dbReference>
<dbReference type="AlphaFoldDB" id="A0A166SK97"/>
<evidence type="ECO:0000313" key="2">
    <source>
        <dbReference type="EMBL" id="OAA92440.1"/>
    </source>
</evidence>
<feature type="domain" description="SGNH hydrolase-type esterase" evidence="1">
    <location>
        <begin position="5"/>
        <end position="180"/>
    </location>
</feature>
<evidence type="ECO:0000313" key="4">
    <source>
        <dbReference type="Proteomes" id="UP000077384"/>
    </source>
</evidence>
<organism evidence="2 4">
    <name type="scientific">Clostridium coskatii</name>
    <dbReference type="NCBI Taxonomy" id="1705578"/>
    <lineage>
        <taxon>Bacteria</taxon>
        <taxon>Bacillati</taxon>
        <taxon>Bacillota</taxon>
        <taxon>Clostridia</taxon>
        <taxon>Eubacteriales</taxon>
        <taxon>Clostridiaceae</taxon>
        <taxon>Clostridium</taxon>
    </lineage>
</organism>
<gene>
    <name evidence="3" type="ORF">CLCOS_42320</name>
    <name evidence="2" type="ORF">WX73_00919</name>
</gene>
<evidence type="ECO:0000313" key="5">
    <source>
        <dbReference type="Proteomes" id="UP000093694"/>
    </source>
</evidence>
<dbReference type="InterPro" id="IPR051532">
    <property type="entry name" value="Ester_Hydrolysis_Enzymes"/>
</dbReference>
<dbReference type="Gene3D" id="3.40.50.1110">
    <property type="entry name" value="SGNH hydrolase"/>
    <property type="match status" value="1"/>
</dbReference>
<dbReference type="SUPFAM" id="SSF52266">
    <property type="entry name" value="SGNH hydrolase"/>
    <property type="match status" value="1"/>
</dbReference>
<dbReference type="EMBL" id="LITQ01000020">
    <property type="protein sequence ID" value="OAA92440.1"/>
    <property type="molecule type" value="Genomic_DNA"/>
</dbReference>
<dbReference type="InterPro" id="IPR013830">
    <property type="entry name" value="SGNH_hydro"/>
</dbReference>
<dbReference type="GO" id="GO:0004622">
    <property type="term" value="F:phosphatidylcholine lysophospholipase activity"/>
    <property type="evidence" value="ECO:0007669"/>
    <property type="project" value="TreeGrafter"/>
</dbReference>
<dbReference type="EC" id="3.1.1.2" evidence="2"/>
<name>A0A166SK97_9CLOT</name>
<dbReference type="PANTHER" id="PTHR30383:SF5">
    <property type="entry name" value="SGNH HYDROLASE-TYPE ESTERASE DOMAIN-CONTAINING PROTEIN"/>
    <property type="match status" value="1"/>
</dbReference>
<dbReference type="EMBL" id="LROR01000108">
    <property type="protein sequence ID" value="OBR89923.1"/>
    <property type="molecule type" value="Genomic_DNA"/>
</dbReference>
<dbReference type="PANTHER" id="PTHR30383">
    <property type="entry name" value="THIOESTERASE 1/PROTEASE 1/LYSOPHOSPHOLIPASE L1"/>
    <property type="match status" value="1"/>
</dbReference>
<reference evidence="3 5" key="2">
    <citation type="journal article" date="2016" name="Front. Microbiol.">
        <title>Industrial Acetogenic Biocatalysts: A Comparative Metabolic and Genomic Analysis.</title>
        <authorList>
            <person name="Bengelsdorf F."/>
            <person name="Poehlein A."/>
            <person name="Sonja S."/>
            <person name="Erz C."/>
            <person name="Hummel T."/>
            <person name="Hoffmeister S."/>
            <person name="Daniel R."/>
            <person name="Durre P."/>
        </authorList>
    </citation>
    <scope>NUCLEOTIDE SEQUENCE [LARGE SCALE GENOMIC DNA]</scope>
    <source>
        <strain evidence="3 5">PTA-10522</strain>
    </source>
</reference>
<evidence type="ECO:0000313" key="3">
    <source>
        <dbReference type="EMBL" id="OBR89923.1"/>
    </source>
</evidence>
<keyword evidence="5" id="KW-1185">Reference proteome</keyword>
<keyword evidence="2" id="KW-0378">Hydrolase</keyword>
<comment type="caution">
    <text evidence="2">The sequence shown here is derived from an EMBL/GenBank/DDBJ whole genome shotgun (WGS) entry which is preliminary data.</text>
</comment>
<dbReference type="Pfam" id="PF13472">
    <property type="entry name" value="Lipase_GDSL_2"/>
    <property type="match status" value="1"/>
</dbReference>
<dbReference type="RefSeq" id="WP_063601540.1">
    <property type="nucleotide sequence ID" value="NZ_LITQ01000020.1"/>
</dbReference>
<sequence>MKMVCIGDSLTAGYGVSNSECFVSILREKLQIDILNKGICGDTASGLLSRSYKDVIQNNPSHVLIMVGCNDFMTGRSLKLVTDNLKEIIKESLSAKIITIIGIEPLVYKKLAKEKWDSTLDYEKVSEQESEYRNWIIDFCTKNSLFYADFYSCFQEKLETNTKDDLFIDGIHPTALGHKLMAECIQKTLTLIESQNVYKKILTFKEVHKK</sequence>
<reference evidence="2 4" key="1">
    <citation type="journal article" date="2015" name="Biotechnol. Bioeng.">
        <title>Genome sequence and phenotypic characterization of Caulobacter segnis.</title>
        <authorList>
            <person name="Patel S."/>
            <person name="Fletcher B."/>
            <person name="Scott D.C."/>
            <person name="Ely B."/>
        </authorList>
    </citation>
    <scope>NUCLEOTIDE SEQUENCE [LARGE SCALE GENOMIC DNA]</scope>
    <source>
        <strain evidence="2 4">PS02</strain>
    </source>
</reference>
<dbReference type="GO" id="GO:0004064">
    <property type="term" value="F:arylesterase activity"/>
    <property type="evidence" value="ECO:0007669"/>
    <property type="project" value="UniProtKB-EC"/>
</dbReference>
<protein>
    <submittedName>
        <fullName evidence="2">Arylesterase</fullName>
        <ecNumber evidence="2">3.1.1.2</ecNumber>
    </submittedName>
</protein>